<sequence>MLAPTSWVDPLGLSEDPCCACGGKAIIRHYDTNSATGHYTVEVESGYMSVHTHQVTDKDAGTTTIVNEKRSRYMTGAPILHTAEVPLRDAKAAMAYQQSQI</sequence>
<evidence type="ECO:0000313" key="1">
    <source>
        <dbReference type="EMBL" id="KWZ59133.1"/>
    </source>
</evidence>
<proteinExistence type="predicted"/>
<accession>A0AA40R9A9</accession>
<protein>
    <submittedName>
        <fullName evidence="1">Uncharacterized protein</fullName>
    </submittedName>
</protein>
<dbReference type="Proteomes" id="UP000070119">
    <property type="component" value="Chromosome 1"/>
</dbReference>
<organism evidence="1 2">
    <name type="scientific">Burkholderia ubonensis</name>
    <dbReference type="NCBI Taxonomy" id="101571"/>
    <lineage>
        <taxon>Bacteria</taxon>
        <taxon>Pseudomonadati</taxon>
        <taxon>Pseudomonadota</taxon>
        <taxon>Betaproteobacteria</taxon>
        <taxon>Burkholderiales</taxon>
        <taxon>Burkholderiaceae</taxon>
        <taxon>Burkholderia</taxon>
        <taxon>Burkholderia cepacia complex</taxon>
    </lineage>
</organism>
<dbReference type="EMBL" id="LNJU01000001">
    <property type="protein sequence ID" value="KWZ59133.1"/>
    <property type="molecule type" value="Genomic_DNA"/>
</dbReference>
<evidence type="ECO:0000313" key="2">
    <source>
        <dbReference type="Proteomes" id="UP000070119"/>
    </source>
</evidence>
<gene>
    <name evidence="1" type="ORF">WK57_00125</name>
</gene>
<comment type="caution">
    <text evidence="1">The sequence shown here is derived from an EMBL/GenBank/DDBJ whole genome shotgun (WGS) entry which is preliminary data.</text>
</comment>
<name>A0AA40R9A9_9BURK</name>
<reference evidence="1 2" key="1">
    <citation type="submission" date="2015-11" db="EMBL/GenBank/DDBJ databases">
        <authorList>
            <person name="Sahl J."/>
            <person name="Wagner D."/>
            <person name="Keim P."/>
        </authorList>
    </citation>
    <scope>NUCLEOTIDE SEQUENCE [LARGE SCALE GENOMIC DNA]</scope>
    <source>
        <strain evidence="1 2">MSMB1157</strain>
    </source>
</reference>
<dbReference type="AlphaFoldDB" id="A0AA40R9A9"/>